<protein>
    <submittedName>
        <fullName evidence="2">Uncharacterized protein</fullName>
    </submittedName>
</protein>
<sequence>MDNGRFMYSRPVVVTEDRIKEALEKQAKQKALKAALDRQVREAERLKSDAHRAKGRQGKQRGDLKVNFPLTSSSANEKSNAQTASPAVTASVAGPSPPTVSTTVTPGTVESTRYTFSCHEGQGTFKVEGSSARRLQSTLPPSSESRERIGGATPPNTGGEAGKALARARRQPGMSEVDSGSDRHNSRGGRPVPAANGGEYQTNSLPINFTAKATTGKKAVSPESRGGGNARGHRKNTGNDGYDTQSLPVELVYKVGQASNNTAVAKPPLRRITTPLQSSSSGHVSEPGRHQSPLGPLTGAVPGNPKAAARENFTSPPNDRTRSPDWAGAGGGRPLLSSRICGKGAPRVLASGGGTPEEKVMGARYVSPRPLARLAGGILPPLNTHNDSDVIEMSAVLDAATPNREYSVMGAATGAPSGPMDGSSAKPSSHRRTSSTPAERLARPSQPPSPPDAVATEQAYKQAEREKAWAQQVKQIKAELRKTRAKGPGKGGLKSGVGGAISGTPRRAETAPDPQPHPPMRGGLGGAAGGGASGAHGLNGVGAGTKGNFDGGRPHQVEKTDFGKVHIFTRENFRPITAPEDAISYFGMLSPPSLPALAQAPKAKLREQAWSTIESLTEAEGKEETMGTEVGSSPSMNAIHTYTSTVTSGEESLKLASLTTRQVTLGLPDYGNSDPVPIQFNHILQFVEAQMITMSQAESLWDFFASSSEVVRQGGSGSSAEHARSSLSTHSTRDVWGRAARGGVNDFVASMKSSTLELEVVEKKTARNGAGATTGDKDNDNNDGRSPFVRHSPSQLPTSAVLAPALRRKISQQHSEHEAALLHKPHKPLQSSRPRLSPSGSVGRGENGSSGGVVGGPSTSPHYARVLQNRFGTTAETRDKGGDEDEGGAGTFDTFSNLILPADLNDD</sequence>
<feature type="compositionally biased region" description="Low complexity" evidence="1">
    <location>
        <begin position="90"/>
        <end position="107"/>
    </location>
</feature>
<dbReference type="EMBL" id="CP009399">
    <property type="protein sequence ID" value="AIO00487.1"/>
    <property type="molecule type" value="Genomic_DNA"/>
</dbReference>
<evidence type="ECO:0000313" key="2">
    <source>
        <dbReference type="EMBL" id="AIO00487.1"/>
    </source>
</evidence>
<dbReference type="OrthoDB" id="266332at2759"/>
<organism evidence="2 3">
    <name type="scientific">Leishmania panamensis</name>
    <dbReference type="NCBI Taxonomy" id="5679"/>
    <lineage>
        <taxon>Eukaryota</taxon>
        <taxon>Discoba</taxon>
        <taxon>Euglenozoa</taxon>
        <taxon>Kinetoplastea</taxon>
        <taxon>Metakinetoplastina</taxon>
        <taxon>Trypanosomatida</taxon>
        <taxon>Trypanosomatidae</taxon>
        <taxon>Leishmaniinae</taxon>
        <taxon>Leishmania</taxon>
        <taxon>Leishmania guyanensis species complex</taxon>
    </lineage>
</organism>
<feature type="region of interest" description="Disordered" evidence="1">
    <location>
        <begin position="409"/>
        <end position="468"/>
    </location>
</feature>
<gene>
    <name evidence="2" type="ORF">LPMP_302640</name>
</gene>
<dbReference type="VEuPathDB" id="TriTrypDB:LPAL13_300031100"/>
<feature type="compositionally biased region" description="Polar residues" evidence="1">
    <location>
        <begin position="133"/>
        <end position="143"/>
    </location>
</feature>
<feature type="compositionally biased region" description="Polar residues" evidence="1">
    <location>
        <begin position="199"/>
        <end position="213"/>
    </location>
</feature>
<feature type="region of interest" description="Disordered" evidence="1">
    <location>
        <begin position="125"/>
        <end position="244"/>
    </location>
</feature>
<keyword evidence="3" id="KW-1185">Reference proteome</keyword>
<feature type="compositionally biased region" description="Low complexity" evidence="1">
    <location>
        <begin position="828"/>
        <end position="841"/>
    </location>
</feature>
<feature type="region of interest" description="Disordered" evidence="1">
    <location>
        <begin position="266"/>
        <end position="340"/>
    </location>
</feature>
<dbReference type="AlphaFoldDB" id="A0A088SF97"/>
<feature type="region of interest" description="Disordered" evidence="1">
    <location>
        <begin position="809"/>
        <end position="894"/>
    </location>
</feature>
<proteinExistence type="predicted"/>
<dbReference type="RefSeq" id="XP_010701287.1">
    <property type="nucleotide sequence ID" value="XM_010702985.1"/>
</dbReference>
<feature type="compositionally biased region" description="Gly residues" evidence="1">
    <location>
        <begin position="842"/>
        <end position="855"/>
    </location>
</feature>
<dbReference type="eggNOG" id="ENOG502SA5M">
    <property type="taxonomic scope" value="Eukaryota"/>
</dbReference>
<accession>A0A088SF97</accession>
<feature type="region of interest" description="Disordered" evidence="1">
    <location>
        <begin position="766"/>
        <end position="797"/>
    </location>
</feature>
<feature type="compositionally biased region" description="Polar residues" evidence="1">
    <location>
        <begin position="274"/>
        <end position="283"/>
    </location>
</feature>
<feature type="compositionally biased region" description="Basic and acidic residues" evidence="1">
    <location>
        <begin position="36"/>
        <end position="52"/>
    </location>
</feature>
<reference evidence="2 3" key="1">
    <citation type="journal article" date="2015" name="Sci. Rep.">
        <title>The genome of Leishmania panamensis: insights into genomics of the L. (Viannia) subgenus.</title>
        <authorList>
            <person name="Llanes A."/>
            <person name="Restrepo C.M."/>
            <person name="Vecchio G.D."/>
            <person name="Anguizola F.J."/>
            <person name="Lleonart R."/>
        </authorList>
    </citation>
    <scope>NUCLEOTIDE SEQUENCE [LARGE SCALE GENOMIC DNA]</scope>
    <source>
        <strain evidence="2 3">MHOM/PA/94/PSC-1</strain>
    </source>
</reference>
<feature type="compositionally biased region" description="Gly residues" evidence="1">
    <location>
        <begin position="522"/>
        <end position="545"/>
    </location>
</feature>
<feature type="region of interest" description="Disordered" evidence="1">
    <location>
        <begin position="712"/>
        <end position="733"/>
    </location>
</feature>
<dbReference type="VEuPathDB" id="TriTrypDB:LPMP_302640"/>
<dbReference type="GeneID" id="22577317"/>
<dbReference type="Proteomes" id="UP000063063">
    <property type="component" value="Chromosome 30"/>
</dbReference>
<feature type="compositionally biased region" description="Polar residues" evidence="1">
    <location>
        <begin position="69"/>
        <end position="88"/>
    </location>
</feature>
<feature type="region of interest" description="Disordered" evidence="1">
    <location>
        <begin position="480"/>
        <end position="547"/>
    </location>
</feature>
<name>A0A088SF97_LEIPA</name>
<evidence type="ECO:0000313" key="3">
    <source>
        <dbReference type="Proteomes" id="UP000063063"/>
    </source>
</evidence>
<feature type="compositionally biased region" description="Gly residues" evidence="1">
    <location>
        <begin position="488"/>
        <end position="501"/>
    </location>
</feature>
<feature type="region of interest" description="Disordered" evidence="1">
    <location>
        <begin position="36"/>
        <end position="107"/>
    </location>
</feature>
<evidence type="ECO:0000256" key="1">
    <source>
        <dbReference type="SAM" id="MobiDB-lite"/>
    </source>
</evidence>
<dbReference type="KEGG" id="lpan:LPMP_302640"/>